<evidence type="ECO:0000256" key="2">
    <source>
        <dbReference type="ARBA" id="ARBA00013194"/>
    </source>
</evidence>
<dbReference type="SUPFAM" id="SSF50891">
    <property type="entry name" value="Cyclophilin-like"/>
    <property type="match status" value="1"/>
</dbReference>
<evidence type="ECO:0000256" key="1">
    <source>
        <dbReference type="ARBA" id="ARBA00002388"/>
    </source>
</evidence>
<evidence type="ECO:0000313" key="8">
    <source>
        <dbReference type="EMBL" id="HIZ42054.1"/>
    </source>
</evidence>
<evidence type="ECO:0000256" key="3">
    <source>
        <dbReference type="ARBA" id="ARBA00023110"/>
    </source>
</evidence>
<feature type="region of interest" description="Disordered" evidence="5">
    <location>
        <begin position="244"/>
        <end position="274"/>
    </location>
</feature>
<accession>A0A9D2JAX9</accession>
<evidence type="ECO:0000259" key="7">
    <source>
        <dbReference type="PROSITE" id="PS50072"/>
    </source>
</evidence>
<keyword evidence="4 8" id="KW-0413">Isomerase</keyword>
<dbReference type="PANTHER" id="PTHR45625:SF4">
    <property type="entry name" value="PEPTIDYLPROLYL ISOMERASE DOMAIN AND WD REPEAT-CONTAINING PROTEIN 1"/>
    <property type="match status" value="1"/>
</dbReference>
<comment type="function">
    <text evidence="1">PPIases accelerate the folding of proteins. It catalyzes the cis-trans isomerization of proline imidic peptide bonds in oligopeptides.</text>
</comment>
<gene>
    <name evidence="8" type="ORF">H9811_05780</name>
</gene>
<name>A0A9D2JAX9_9FIRM</name>
<reference evidence="8" key="1">
    <citation type="journal article" date="2021" name="PeerJ">
        <title>Extensive microbial diversity within the chicken gut microbiome revealed by metagenomics and culture.</title>
        <authorList>
            <person name="Gilroy R."/>
            <person name="Ravi A."/>
            <person name="Getino M."/>
            <person name="Pursley I."/>
            <person name="Horton D.L."/>
            <person name="Alikhan N.F."/>
            <person name="Baker D."/>
            <person name="Gharbi K."/>
            <person name="Hall N."/>
            <person name="Watson M."/>
            <person name="Adriaenssens E.M."/>
            <person name="Foster-Nyarko E."/>
            <person name="Jarju S."/>
            <person name="Secka A."/>
            <person name="Antonio M."/>
            <person name="Oren A."/>
            <person name="Chaudhuri R.R."/>
            <person name="La Ragione R."/>
            <person name="Hildebrand F."/>
            <person name="Pallen M.J."/>
        </authorList>
    </citation>
    <scope>NUCLEOTIDE SEQUENCE</scope>
    <source>
        <strain evidence="8">ChiSxjej1B13-11774</strain>
    </source>
</reference>
<evidence type="ECO:0000256" key="4">
    <source>
        <dbReference type="ARBA" id="ARBA00023235"/>
    </source>
</evidence>
<dbReference type="InterPro" id="IPR044666">
    <property type="entry name" value="Cyclophilin_A-like"/>
</dbReference>
<feature type="chain" id="PRO_5038692565" description="peptidylprolyl isomerase" evidence="6">
    <location>
        <begin position="26"/>
        <end position="274"/>
    </location>
</feature>
<evidence type="ECO:0000256" key="5">
    <source>
        <dbReference type="SAM" id="MobiDB-lite"/>
    </source>
</evidence>
<dbReference type="GO" id="GO:0003755">
    <property type="term" value="F:peptidyl-prolyl cis-trans isomerase activity"/>
    <property type="evidence" value="ECO:0007669"/>
    <property type="project" value="UniProtKB-KW"/>
</dbReference>
<reference evidence="8" key="2">
    <citation type="submission" date="2021-04" db="EMBL/GenBank/DDBJ databases">
        <authorList>
            <person name="Gilroy R."/>
        </authorList>
    </citation>
    <scope>NUCLEOTIDE SEQUENCE</scope>
    <source>
        <strain evidence="8">ChiSxjej1B13-11774</strain>
    </source>
</reference>
<feature type="signal peptide" evidence="6">
    <location>
        <begin position="1"/>
        <end position="25"/>
    </location>
</feature>
<dbReference type="InterPro" id="IPR029000">
    <property type="entry name" value="Cyclophilin-like_dom_sf"/>
</dbReference>
<evidence type="ECO:0000256" key="6">
    <source>
        <dbReference type="SAM" id="SignalP"/>
    </source>
</evidence>
<dbReference type="PROSITE" id="PS51257">
    <property type="entry name" value="PROKAR_LIPOPROTEIN"/>
    <property type="match status" value="1"/>
</dbReference>
<dbReference type="Gene3D" id="2.40.100.10">
    <property type="entry name" value="Cyclophilin-like"/>
    <property type="match status" value="1"/>
</dbReference>
<dbReference type="AlphaFoldDB" id="A0A9D2JAX9"/>
<organism evidence="8 9">
    <name type="scientific">Candidatus Gemmiger excrementigallinarum</name>
    <dbReference type="NCBI Taxonomy" id="2838609"/>
    <lineage>
        <taxon>Bacteria</taxon>
        <taxon>Bacillati</taxon>
        <taxon>Bacillota</taxon>
        <taxon>Clostridia</taxon>
        <taxon>Eubacteriales</taxon>
        <taxon>Gemmiger</taxon>
    </lineage>
</organism>
<feature type="domain" description="PPIase cyclophilin-type" evidence="7">
    <location>
        <begin position="48"/>
        <end position="238"/>
    </location>
</feature>
<comment type="caution">
    <text evidence="8">The sequence shown here is derived from an EMBL/GenBank/DDBJ whole genome shotgun (WGS) entry which is preliminary data.</text>
</comment>
<protein>
    <recommendedName>
        <fullName evidence="2">peptidylprolyl isomerase</fullName>
        <ecNumber evidence="2">5.2.1.8</ecNumber>
    </recommendedName>
</protein>
<dbReference type="Pfam" id="PF00160">
    <property type="entry name" value="Pro_isomerase"/>
    <property type="match status" value="1"/>
</dbReference>
<dbReference type="Proteomes" id="UP000824048">
    <property type="component" value="Unassembled WGS sequence"/>
</dbReference>
<dbReference type="EC" id="5.2.1.8" evidence="2"/>
<dbReference type="EMBL" id="DXBP01000036">
    <property type="protein sequence ID" value="HIZ42054.1"/>
    <property type="molecule type" value="Genomic_DNA"/>
</dbReference>
<dbReference type="PROSITE" id="PS50072">
    <property type="entry name" value="CSA_PPIASE_2"/>
    <property type="match status" value="1"/>
</dbReference>
<feature type="compositionally biased region" description="Low complexity" evidence="5">
    <location>
        <begin position="247"/>
        <end position="274"/>
    </location>
</feature>
<sequence length="274" mass="28711">MKKTVCVVLSLLLVLLCGCSGNGKSAPKRPEVTSEERQFTAPADGDLIAIFTTNLGEVRAVLYPDAAPMAVYNFVGLARTGYYNGTTIWRSQYGFAVQGGDATGTGTGGSTIWSNNPYPLEANASLKHYAGALCAAFATGGDVTGGNSQFYFVAALPDSVDTAQQEQLTQNGYSDSQVAAYAAAGGLPYLDNTDTVFGQVYEGMDVVDKMACVDTEQNEDGTDTWRPTEEDTITIESVTIATYPGPTAEELAAQSESSAESTAESDSTDSEAVG</sequence>
<keyword evidence="3" id="KW-0697">Rotamase</keyword>
<keyword evidence="6" id="KW-0732">Signal</keyword>
<evidence type="ECO:0000313" key="9">
    <source>
        <dbReference type="Proteomes" id="UP000824048"/>
    </source>
</evidence>
<proteinExistence type="predicted"/>
<dbReference type="InterPro" id="IPR002130">
    <property type="entry name" value="Cyclophilin-type_PPIase_dom"/>
</dbReference>
<dbReference type="PANTHER" id="PTHR45625">
    <property type="entry name" value="PEPTIDYL-PROLYL CIS-TRANS ISOMERASE-RELATED"/>
    <property type="match status" value="1"/>
</dbReference>